<dbReference type="InterPro" id="IPR029021">
    <property type="entry name" value="Prot-tyrosine_phosphatase-like"/>
</dbReference>
<evidence type="ECO:0000259" key="1">
    <source>
        <dbReference type="PROSITE" id="PS50056"/>
    </source>
</evidence>
<sequence>MPASRGSGDAVRRLRSVLGWGGIYLRHRVMSRATPRLANVRDLADAGPGIVRDMAYRSDAPMAGDAAPGGDLRWPPATVVDLRGAGEKEPSHPLAGASRIVGIDVLDAAALTGGTRGSLDSLADLYAVMTAPAAAPRLTRAVGELARAEAPVLVHCSAGKDRTGVVTALTLRLLGVEHDRVVADYVLTQHHMPRVLARMLAGTRSSIGGTPLTSVPREILAAPAAAIETVLHAWDAHEGGVEGWYLAHGGDRATLATLRGRLLA</sequence>
<dbReference type="SUPFAM" id="SSF52799">
    <property type="entry name" value="(Phosphotyrosine protein) phosphatases II"/>
    <property type="match status" value="1"/>
</dbReference>
<dbReference type="GO" id="GO:0004725">
    <property type="term" value="F:protein tyrosine phosphatase activity"/>
    <property type="evidence" value="ECO:0007669"/>
    <property type="project" value="UniProtKB-EC"/>
</dbReference>
<dbReference type="Pfam" id="PF13350">
    <property type="entry name" value="Y_phosphatase3"/>
    <property type="match status" value="1"/>
</dbReference>
<evidence type="ECO:0000313" key="2">
    <source>
        <dbReference type="EMBL" id="MDN4481151.1"/>
    </source>
</evidence>
<dbReference type="PROSITE" id="PS50056">
    <property type="entry name" value="TYR_PHOSPHATASE_2"/>
    <property type="match status" value="1"/>
</dbReference>
<dbReference type="Proteomes" id="UP001172708">
    <property type="component" value="Unassembled WGS sequence"/>
</dbReference>
<dbReference type="EMBL" id="JAUHQA010000001">
    <property type="protein sequence ID" value="MDN4481151.1"/>
    <property type="molecule type" value="Genomic_DNA"/>
</dbReference>
<proteinExistence type="predicted"/>
<dbReference type="Gene3D" id="3.90.190.10">
    <property type="entry name" value="Protein tyrosine phosphatase superfamily"/>
    <property type="match status" value="1"/>
</dbReference>
<feature type="domain" description="Tyrosine specific protein phosphatases" evidence="1">
    <location>
        <begin position="136"/>
        <end position="171"/>
    </location>
</feature>
<dbReference type="InterPro" id="IPR000387">
    <property type="entry name" value="Tyr_Pase_dom"/>
</dbReference>
<gene>
    <name evidence="2" type="ORF">QQX02_09475</name>
</gene>
<keyword evidence="3" id="KW-1185">Reference proteome</keyword>
<comment type="caution">
    <text evidence="2">The sequence shown here is derived from an EMBL/GenBank/DDBJ whole genome shotgun (WGS) entry which is preliminary data.</text>
</comment>
<dbReference type="InterPro" id="IPR026893">
    <property type="entry name" value="Tyr/Ser_Pase_IphP-type"/>
</dbReference>
<dbReference type="RefSeq" id="WP_301142680.1">
    <property type="nucleotide sequence ID" value="NZ_JAUHQA010000001.1"/>
</dbReference>
<evidence type="ECO:0000313" key="3">
    <source>
        <dbReference type="Proteomes" id="UP001172708"/>
    </source>
</evidence>
<accession>A0ABT8GI88</accession>
<keyword evidence="2" id="KW-0378">Hydrolase</keyword>
<name>A0ABT8GI88_9MICO</name>
<protein>
    <submittedName>
        <fullName evidence="2">Tyrosine-protein phosphatase</fullName>
        <ecNumber evidence="2">3.1.3.48</ecNumber>
    </submittedName>
</protein>
<dbReference type="PROSITE" id="PS00383">
    <property type="entry name" value="TYR_PHOSPHATASE_1"/>
    <property type="match status" value="1"/>
</dbReference>
<organism evidence="2 3">
    <name type="scientific">Demequina muriae</name>
    <dbReference type="NCBI Taxonomy" id="3051664"/>
    <lineage>
        <taxon>Bacteria</taxon>
        <taxon>Bacillati</taxon>
        <taxon>Actinomycetota</taxon>
        <taxon>Actinomycetes</taxon>
        <taxon>Micrococcales</taxon>
        <taxon>Demequinaceae</taxon>
        <taxon>Demequina</taxon>
    </lineage>
</organism>
<reference evidence="2" key="1">
    <citation type="submission" date="2023-06" db="EMBL/GenBank/DDBJ databases">
        <title>Egi l300058.</title>
        <authorList>
            <person name="Gao L."/>
            <person name="Fang B.-Z."/>
            <person name="Li W.-J."/>
        </authorList>
    </citation>
    <scope>NUCLEOTIDE SEQUENCE</scope>
    <source>
        <strain evidence="2">EGI L300058</strain>
    </source>
</reference>
<dbReference type="EC" id="3.1.3.48" evidence="2"/>
<dbReference type="InterPro" id="IPR016130">
    <property type="entry name" value="Tyr_Pase_AS"/>
</dbReference>